<gene>
    <name evidence="1" type="ORF">ACFFLS_18575</name>
</gene>
<dbReference type="RefSeq" id="WP_379683605.1">
    <property type="nucleotide sequence ID" value="NZ_JBHLYW010000011.1"/>
</dbReference>
<protein>
    <submittedName>
        <fullName evidence="1">Uncharacterized protein</fullName>
    </submittedName>
</protein>
<reference evidence="1 2" key="1">
    <citation type="submission" date="2024-09" db="EMBL/GenBank/DDBJ databases">
        <authorList>
            <person name="Sun Q."/>
            <person name="Mori K."/>
        </authorList>
    </citation>
    <scope>NUCLEOTIDE SEQUENCE [LARGE SCALE GENOMIC DNA]</scope>
    <source>
        <strain evidence="1 2">CGMCC 1.12926</strain>
    </source>
</reference>
<dbReference type="EMBL" id="JBHLYW010000011">
    <property type="protein sequence ID" value="MFC0079059.1"/>
    <property type="molecule type" value="Genomic_DNA"/>
</dbReference>
<keyword evidence="2" id="KW-1185">Reference proteome</keyword>
<dbReference type="Proteomes" id="UP001589734">
    <property type="component" value="Unassembled WGS sequence"/>
</dbReference>
<proteinExistence type="predicted"/>
<evidence type="ECO:0000313" key="2">
    <source>
        <dbReference type="Proteomes" id="UP001589734"/>
    </source>
</evidence>
<evidence type="ECO:0000313" key="1">
    <source>
        <dbReference type="EMBL" id="MFC0079059.1"/>
    </source>
</evidence>
<comment type="caution">
    <text evidence="1">The sequence shown here is derived from an EMBL/GenBank/DDBJ whole genome shotgun (WGS) entry which is preliminary data.</text>
</comment>
<accession>A0ABV6BUE9</accession>
<organism evidence="1 2">
    <name type="scientific">Flavobacterium procerum</name>
    <dbReference type="NCBI Taxonomy" id="1455569"/>
    <lineage>
        <taxon>Bacteria</taxon>
        <taxon>Pseudomonadati</taxon>
        <taxon>Bacteroidota</taxon>
        <taxon>Flavobacteriia</taxon>
        <taxon>Flavobacteriales</taxon>
        <taxon>Flavobacteriaceae</taxon>
        <taxon>Flavobacterium</taxon>
    </lineage>
</organism>
<sequence>MKGFCILTVIAFKSIFLVLTFLFVGQIAIAQNSNDSLNDWDKIIIKDSHFAWSHFENDFQINRHDLWLTPLEKPDSIIKKVDSKQVSELVRLIGRRGVNDSISFEKPLISFGRDSLWLVSNAENLWKEYSKKKERLKEMDSIAINTIKDYKKANQAASSLEGAPSTDDYPFIMVLVIQKSDTLSVFSSGQNPYMLPWRTMKRNVYDSKISELVAALLPDHIPSNKERVSGRNFNNSFVKALYDSFLEDKENYLDARHKFPRTFKSLQKEFEITKAEIVDMASIEWEGKECLEMYLKDVKGSKNIQFNTISGVNELFSSKKSILRKKDYLINSLKENPVYKYTLSCDNCLGEIHWVKSKSLSAKAKNNFKEDLVENGIDKNKYDKLYKDAIFYELTEKRDSKSSFSRWIFLKNGTFILWQLQGNYLMNFPNDFFEKQGYICKEIKF</sequence>
<name>A0ABV6BUE9_9FLAO</name>